<dbReference type="EMBL" id="BMUE01000006">
    <property type="protein sequence ID" value="GGW52192.1"/>
    <property type="molecule type" value="Genomic_DNA"/>
</dbReference>
<dbReference type="RefSeq" id="WP_190015941.1">
    <property type="nucleotide sequence ID" value="NZ_BMUE01000006.1"/>
</dbReference>
<evidence type="ECO:0000313" key="2">
    <source>
        <dbReference type="Proteomes" id="UP000620224"/>
    </source>
</evidence>
<reference evidence="1" key="2">
    <citation type="submission" date="2020-09" db="EMBL/GenBank/DDBJ databases">
        <authorList>
            <person name="Sun Q."/>
            <person name="Ohkuma M."/>
        </authorList>
    </citation>
    <scope>NUCLEOTIDE SEQUENCE</scope>
    <source>
        <strain evidence="1">JCM 4490</strain>
    </source>
</reference>
<dbReference type="Proteomes" id="UP000620224">
    <property type="component" value="Unassembled WGS sequence"/>
</dbReference>
<sequence>MSSNQQPRLTAGEKAQLAWYVARMAKRGIADDRQYGGRVDQSDLQRKFDRVIEQARKREERARKGK</sequence>
<organism evidence="1 2">
    <name type="scientific">Streptomyces lucensis JCM 4490</name>
    <dbReference type="NCBI Taxonomy" id="1306176"/>
    <lineage>
        <taxon>Bacteria</taxon>
        <taxon>Bacillati</taxon>
        <taxon>Actinomycetota</taxon>
        <taxon>Actinomycetes</taxon>
        <taxon>Kitasatosporales</taxon>
        <taxon>Streptomycetaceae</taxon>
        <taxon>Streptomyces</taxon>
    </lineage>
</organism>
<reference evidence="1" key="1">
    <citation type="journal article" date="2014" name="Int. J. Syst. Evol. Microbiol.">
        <title>Complete genome sequence of Corynebacterium casei LMG S-19264T (=DSM 44701T), isolated from a smear-ripened cheese.</title>
        <authorList>
            <consortium name="US DOE Joint Genome Institute (JGI-PGF)"/>
            <person name="Walter F."/>
            <person name="Albersmeier A."/>
            <person name="Kalinowski J."/>
            <person name="Ruckert C."/>
        </authorList>
    </citation>
    <scope>NUCLEOTIDE SEQUENCE</scope>
    <source>
        <strain evidence="1">JCM 4490</strain>
    </source>
</reference>
<dbReference type="InterPro" id="IPR046224">
    <property type="entry name" value="DUF6257"/>
</dbReference>
<gene>
    <name evidence="1" type="ORF">GCM10010503_31490</name>
</gene>
<dbReference type="Pfam" id="PF19771">
    <property type="entry name" value="DUF6257"/>
    <property type="match status" value="1"/>
</dbReference>
<name>A0A918J7H4_9ACTN</name>
<proteinExistence type="predicted"/>
<evidence type="ECO:0000313" key="1">
    <source>
        <dbReference type="EMBL" id="GGW52192.1"/>
    </source>
</evidence>
<comment type="caution">
    <text evidence="1">The sequence shown here is derived from an EMBL/GenBank/DDBJ whole genome shotgun (WGS) entry which is preliminary data.</text>
</comment>
<dbReference type="AlphaFoldDB" id="A0A918J7H4"/>
<keyword evidence="2" id="KW-1185">Reference proteome</keyword>
<protein>
    <submittedName>
        <fullName evidence="1">Uncharacterized protein</fullName>
    </submittedName>
</protein>
<accession>A0A918J7H4</accession>